<protein>
    <submittedName>
        <fullName evidence="6">PmoA family protein</fullName>
    </submittedName>
</protein>
<feature type="compositionally biased region" description="Basic and acidic residues" evidence="4">
    <location>
        <begin position="313"/>
        <end position="328"/>
    </location>
</feature>
<proteinExistence type="predicted"/>
<keyword evidence="7" id="KW-1185">Reference proteome</keyword>
<dbReference type="PANTHER" id="PTHR30146:SF109">
    <property type="entry name" value="HTH-TYPE TRANSCRIPTIONAL REGULATOR GALS"/>
    <property type="match status" value="1"/>
</dbReference>
<dbReference type="InterPro" id="IPR028082">
    <property type="entry name" value="Peripla_BP_I"/>
</dbReference>
<keyword evidence="2" id="KW-0238">DNA-binding</keyword>
<evidence type="ECO:0000313" key="6">
    <source>
        <dbReference type="EMBL" id="MCF4119473.1"/>
    </source>
</evidence>
<comment type="caution">
    <text evidence="6">The sequence shown here is derived from an EMBL/GenBank/DDBJ whole genome shotgun (WGS) entry which is preliminary data.</text>
</comment>
<evidence type="ECO:0000313" key="7">
    <source>
        <dbReference type="Proteomes" id="UP001165405"/>
    </source>
</evidence>
<dbReference type="Pfam" id="PF14100">
    <property type="entry name" value="DUF6807"/>
    <property type="match status" value="1"/>
</dbReference>
<dbReference type="PROSITE" id="PS50932">
    <property type="entry name" value="HTH_LACI_2"/>
    <property type="match status" value="1"/>
</dbReference>
<dbReference type="EMBL" id="JAKGSG010000005">
    <property type="protein sequence ID" value="MCF4119473.1"/>
    <property type="molecule type" value="Genomic_DNA"/>
</dbReference>
<gene>
    <name evidence="6" type="ORF">L1785_00570</name>
</gene>
<dbReference type="InterPro" id="IPR046335">
    <property type="entry name" value="LacI/GalR-like_sensor"/>
</dbReference>
<dbReference type="GO" id="GO:0000976">
    <property type="term" value="F:transcription cis-regulatory region binding"/>
    <property type="evidence" value="ECO:0007669"/>
    <property type="project" value="TreeGrafter"/>
</dbReference>
<keyword evidence="3" id="KW-0804">Transcription</keyword>
<feature type="region of interest" description="Disordered" evidence="4">
    <location>
        <begin position="307"/>
        <end position="396"/>
    </location>
</feature>
<feature type="compositionally biased region" description="Low complexity" evidence="4">
    <location>
        <begin position="337"/>
        <end position="353"/>
    </location>
</feature>
<name>A0AA41U4Y8_9MICO</name>
<dbReference type="CDD" id="cd06267">
    <property type="entry name" value="PBP1_LacI_sugar_binding-like"/>
    <property type="match status" value="1"/>
</dbReference>
<sequence>MNGRSTVDPEISARVREAAAGLSYRPSNVARNLALGRTTTVAVVVPDLGNPVFQQILRGVASAAAEDGYRVLVAETAEDESQEAAIALEARLRCDALVLVSPRMPDAELARLVGEAEPLVLVNREIGAVAEGAPVAPCLVVDYADATLQVVSHLVGLGHRRVAYLAGPRASASDGQRRAGLARAQELHPDLRLEVLPAGPDIAAGHAVTPAVLAGRFTAAVAYNDLVAFGLLAGLNEAGVAVPGDISVAGFDDIDLARYATPALTTAAVPQTDLGRHAWRELHAVITEGAEPAVTARFAARLQVRASTGPLPRRPERVHLADDGRDADTAPAPAPTPTTVGSRTSGTGAGSTTDIQPTATGGPVDDSVAATARTAQDRTDQDQTEGSRAGGAGAPVWAADGDAMVLRAGPEGAPLARREPGDRVPRIHSPRPYLHPVHTLAGVALTDAGPVDHRHHYGVSIALPDVNGTSHWGGRTFLRDVGPTLLENHGTQVATALRVAPDDTATLVEDVLWSDEQGTPQLTEERRLRGKLLPDVLPDLAPDALWVLSWDSTLHASHGALEIRSPATNGRPGAGYGGLFWRLPAADRTRVLSAAGEGESAAHGSSSPWVAFTQQHAAGPATLVLAQPGVVLPWFLRSAEYPGACPALAWDAPLFVPDGGSVQIRLVAALVDAELTLDQAATVAEALR</sequence>
<dbReference type="Gene3D" id="1.10.260.40">
    <property type="entry name" value="lambda repressor-like DNA-binding domains"/>
    <property type="match status" value="1"/>
</dbReference>
<dbReference type="InterPro" id="IPR010982">
    <property type="entry name" value="Lambda_DNA-bd_dom_sf"/>
</dbReference>
<dbReference type="SMART" id="SM00354">
    <property type="entry name" value="HTH_LACI"/>
    <property type="match status" value="1"/>
</dbReference>
<dbReference type="Proteomes" id="UP001165405">
    <property type="component" value="Unassembled WGS sequence"/>
</dbReference>
<evidence type="ECO:0000256" key="4">
    <source>
        <dbReference type="SAM" id="MobiDB-lite"/>
    </source>
</evidence>
<organism evidence="6 7">
    <name type="scientific">Antribacter soli</name>
    <dbReference type="NCBI Taxonomy" id="2910976"/>
    <lineage>
        <taxon>Bacteria</taxon>
        <taxon>Bacillati</taxon>
        <taxon>Actinomycetota</taxon>
        <taxon>Actinomycetes</taxon>
        <taxon>Micrococcales</taxon>
        <taxon>Promicromonosporaceae</taxon>
        <taxon>Antribacter</taxon>
    </lineage>
</organism>
<dbReference type="GO" id="GO:0003700">
    <property type="term" value="F:DNA-binding transcription factor activity"/>
    <property type="evidence" value="ECO:0007669"/>
    <property type="project" value="TreeGrafter"/>
</dbReference>
<reference evidence="6" key="1">
    <citation type="submission" date="2022-01" db="EMBL/GenBank/DDBJ databases">
        <title>Antribacter sp. nov., isolated from Guizhou of China.</title>
        <authorList>
            <person name="Chengliang C."/>
            <person name="Ya Z."/>
        </authorList>
    </citation>
    <scope>NUCLEOTIDE SEQUENCE</scope>
    <source>
        <strain evidence="6">KLBMP 9083</strain>
    </source>
</reference>
<dbReference type="SUPFAM" id="SSF53822">
    <property type="entry name" value="Periplasmic binding protein-like I"/>
    <property type="match status" value="1"/>
</dbReference>
<evidence type="ECO:0000256" key="2">
    <source>
        <dbReference type="ARBA" id="ARBA00023125"/>
    </source>
</evidence>
<evidence type="ECO:0000256" key="3">
    <source>
        <dbReference type="ARBA" id="ARBA00023163"/>
    </source>
</evidence>
<keyword evidence="1" id="KW-0805">Transcription regulation</keyword>
<evidence type="ECO:0000259" key="5">
    <source>
        <dbReference type="PROSITE" id="PS50932"/>
    </source>
</evidence>
<dbReference type="AlphaFoldDB" id="A0AA41U4Y8"/>
<dbReference type="PANTHER" id="PTHR30146">
    <property type="entry name" value="LACI-RELATED TRANSCRIPTIONAL REPRESSOR"/>
    <property type="match status" value="1"/>
</dbReference>
<evidence type="ECO:0000256" key="1">
    <source>
        <dbReference type="ARBA" id="ARBA00023015"/>
    </source>
</evidence>
<dbReference type="Pfam" id="PF13377">
    <property type="entry name" value="Peripla_BP_3"/>
    <property type="match status" value="1"/>
</dbReference>
<accession>A0AA41U4Y8</accession>
<dbReference type="Gene3D" id="3.40.50.2300">
    <property type="match status" value="2"/>
</dbReference>
<dbReference type="InterPro" id="IPR029475">
    <property type="entry name" value="DUF6807"/>
</dbReference>
<dbReference type="InterPro" id="IPR000843">
    <property type="entry name" value="HTH_LacI"/>
</dbReference>
<feature type="domain" description="HTH lacI-type" evidence="5">
    <location>
        <begin position="1"/>
        <end position="35"/>
    </location>
</feature>